<dbReference type="AlphaFoldDB" id="A0A161KDD4"/>
<dbReference type="InterPro" id="IPR018109">
    <property type="entry name" value="Folylpolyglutamate_synth_CS"/>
</dbReference>
<dbReference type="GO" id="GO:0046872">
    <property type="term" value="F:metal ion binding"/>
    <property type="evidence" value="ECO:0007669"/>
    <property type="project" value="UniProtKB-KW"/>
</dbReference>
<keyword evidence="4 11" id="KW-0436">Ligase</keyword>
<protein>
    <recommendedName>
        <fullName evidence="3">tetrahydrofolate synthase</fullName>
        <ecNumber evidence="3">6.3.2.17</ecNumber>
    </recommendedName>
</protein>
<evidence type="ECO:0000256" key="3">
    <source>
        <dbReference type="ARBA" id="ARBA00013025"/>
    </source>
</evidence>
<dbReference type="GO" id="GO:0005524">
    <property type="term" value="F:ATP binding"/>
    <property type="evidence" value="ECO:0007669"/>
    <property type="project" value="UniProtKB-KW"/>
</dbReference>
<evidence type="ECO:0000256" key="4">
    <source>
        <dbReference type="ARBA" id="ARBA00022598"/>
    </source>
</evidence>
<dbReference type="EMBL" id="CZQE01000323">
    <property type="protein sequence ID" value="CUS45982.1"/>
    <property type="molecule type" value="Genomic_DNA"/>
</dbReference>
<dbReference type="InterPro" id="IPR036615">
    <property type="entry name" value="Mur_ligase_C_dom_sf"/>
</dbReference>
<dbReference type="EC" id="6.3.2.17" evidence="3"/>
<sequence length="445" mass="46371">MPDFATSASPAVQHQLDRLWSLSPGADILGLERITALLARLGNPQDSLPPVLHVAGTNGKGSTCAFLRSAIEAAGLTAHVYTSPHLVRFNERIRIAGSLIEDDALAALLGEVLDIAGDIGASFFEVTTAAAFLAFSRTPADACIVEVGLGGRLDATNVIARPLVTGIAQLGIDHQSFLGDTAEEIAGEKAGIAKQGIPLVTMRYPAPIADRVETVARIARARVSAAGDAWFFSADDGKLVYRDEAGRIETPLPSLAGPHQPENLALAIAMLRHQNQLIVSPEALRAAAETTRWPARMQRLGTGPLADLLPPGSELWLDGGHNPAAAATVAATLRQIAFPGIGRSEVHLILGMLSNKDPAGLLAPFADLATTLHAVPVPNHEHHSPEALVAIARGLHIAANTATDVPSALADITAAADPAEPPFILILGSLYLAGEVLAANDEAPN</sequence>
<comment type="similarity">
    <text evidence="2">Belongs to the folylpolyglutamate synthase family.</text>
</comment>
<keyword evidence="7" id="KW-0067">ATP-binding</keyword>
<dbReference type="PANTHER" id="PTHR11136:SF0">
    <property type="entry name" value="DIHYDROFOLATE SYNTHETASE-RELATED"/>
    <property type="match status" value="1"/>
</dbReference>
<keyword evidence="5" id="KW-0479">Metal-binding</keyword>
<evidence type="ECO:0000256" key="9">
    <source>
        <dbReference type="ARBA" id="ARBA00047493"/>
    </source>
</evidence>
<dbReference type="InterPro" id="IPR036565">
    <property type="entry name" value="Mur-like_cat_sf"/>
</dbReference>
<dbReference type="GO" id="GO:0005737">
    <property type="term" value="C:cytoplasm"/>
    <property type="evidence" value="ECO:0007669"/>
    <property type="project" value="TreeGrafter"/>
</dbReference>
<dbReference type="GO" id="GO:0004326">
    <property type="term" value="F:tetrahydrofolylpolyglutamate synthase activity"/>
    <property type="evidence" value="ECO:0007669"/>
    <property type="project" value="UniProtKB-EC"/>
</dbReference>
<evidence type="ECO:0000259" key="10">
    <source>
        <dbReference type="Pfam" id="PF02875"/>
    </source>
</evidence>
<comment type="catalytic activity">
    <reaction evidence="9">
        <text>(6S)-5,6,7,8-tetrahydrofolyl-(gamma-L-Glu)(n) + L-glutamate + ATP = (6S)-5,6,7,8-tetrahydrofolyl-(gamma-L-Glu)(n+1) + ADP + phosphate + H(+)</text>
        <dbReference type="Rhea" id="RHEA:10580"/>
        <dbReference type="Rhea" id="RHEA-COMP:14738"/>
        <dbReference type="Rhea" id="RHEA-COMP:14740"/>
        <dbReference type="ChEBI" id="CHEBI:15378"/>
        <dbReference type="ChEBI" id="CHEBI:29985"/>
        <dbReference type="ChEBI" id="CHEBI:30616"/>
        <dbReference type="ChEBI" id="CHEBI:43474"/>
        <dbReference type="ChEBI" id="CHEBI:141005"/>
        <dbReference type="ChEBI" id="CHEBI:456216"/>
        <dbReference type="EC" id="6.3.2.17"/>
    </reaction>
</comment>
<dbReference type="Gene3D" id="3.40.1190.10">
    <property type="entry name" value="Mur-like, catalytic domain"/>
    <property type="match status" value="1"/>
</dbReference>
<accession>A0A161KDD4</accession>
<dbReference type="PIRSF" id="PIRSF001563">
    <property type="entry name" value="Folylpolyglu_synth"/>
    <property type="match status" value="1"/>
</dbReference>
<gene>
    <name evidence="11" type="ORF">MGWOODY_Smn1086</name>
</gene>
<name>A0A161KDD4_9ZZZZ</name>
<proteinExistence type="inferred from homology"/>
<comment type="cofactor">
    <cofactor evidence="1">
        <name>Mg(2+)</name>
        <dbReference type="ChEBI" id="CHEBI:18420"/>
    </cofactor>
</comment>
<evidence type="ECO:0000256" key="2">
    <source>
        <dbReference type="ARBA" id="ARBA00008276"/>
    </source>
</evidence>
<organism evidence="11">
    <name type="scientific">hydrothermal vent metagenome</name>
    <dbReference type="NCBI Taxonomy" id="652676"/>
    <lineage>
        <taxon>unclassified sequences</taxon>
        <taxon>metagenomes</taxon>
        <taxon>ecological metagenomes</taxon>
    </lineage>
</organism>
<dbReference type="NCBIfam" id="TIGR01499">
    <property type="entry name" value="folC"/>
    <property type="match status" value="1"/>
</dbReference>
<evidence type="ECO:0000256" key="6">
    <source>
        <dbReference type="ARBA" id="ARBA00022741"/>
    </source>
</evidence>
<dbReference type="InterPro" id="IPR004101">
    <property type="entry name" value="Mur_ligase_C"/>
</dbReference>
<evidence type="ECO:0000256" key="7">
    <source>
        <dbReference type="ARBA" id="ARBA00022840"/>
    </source>
</evidence>
<evidence type="ECO:0000256" key="1">
    <source>
        <dbReference type="ARBA" id="ARBA00001946"/>
    </source>
</evidence>
<evidence type="ECO:0000256" key="8">
    <source>
        <dbReference type="ARBA" id="ARBA00022842"/>
    </source>
</evidence>
<dbReference type="SUPFAM" id="SSF53623">
    <property type="entry name" value="MurD-like peptide ligases, catalytic domain"/>
    <property type="match status" value="1"/>
</dbReference>
<dbReference type="SUPFAM" id="SSF53244">
    <property type="entry name" value="MurD-like peptide ligases, peptide-binding domain"/>
    <property type="match status" value="1"/>
</dbReference>
<evidence type="ECO:0000313" key="11">
    <source>
        <dbReference type="EMBL" id="CUS45982.1"/>
    </source>
</evidence>
<dbReference type="InterPro" id="IPR001645">
    <property type="entry name" value="Folylpolyglutamate_synth"/>
</dbReference>
<keyword evidence="8" id="KW-0460">Magnesium</keyword>
<keyword evidence="6" id="KW-0547">Nucleotide-binding</keyword>
<dbReference type="Gene3D" id="3.90.190.20">
    <property type="entry name" value="Mur ligase, C-terminal domain"/>
    <property type="match status" value="1"/>
</dbReference>
<reference evidence="11" key="1">
    <citation type="submission" date="2015-10" db="EMBL/GenBank/DDBJ databases">
        <authorList>
            <person name="Gilbert D.G."/>
        </authorList>
    </citation>
    <scope>NUCLEOTIDE SEQUENCE</scope>
</reference>
<dbReference type="PROSITE" id="PS01012">
    <property type="entry name" value="FOLYLPOLYGLU_SYNT_2"/>
    <property type="match status" value="1"/>
</dbReference>
<dbReference type="Pfam" id="PF02875">
    <property type="entry name" value="Mur_ligase_C"/>
    <property type="match status" value="1"/>
</dbReference>
<feature type="domain" description="Mur ligase C-terminal" evidence="10">
    <location>
        <begin position="315"/>
        <end position="429"/>
    </location>
</feature>
<dbReference type="FunFam" id="3.40.1190.10:FF:000011">
    <property type="entry name" value="Folylpolyglutamate synthase/dihydrofolate synthase"/>
    <property type="match status" value="1"/>
</dbReference>
<dbReference type="GO" id="GO:0008841">
    <property type="term" value="F:dihydrofolate synthase activity"/>
    <property type="evidence" value="ECO:0007669"/>
    <property type="project" value="TreeGrafter"/>
</dbReference>
<dbReference type="PANTHER" id="PTHR11136">
    <property type="entry name" value="FOLYLPOLYGLUTAMATE SYNTHASE-RELATED"/>
    <property type="match status" value="1"/>
</dbReference>
<evidence type="ECO:0000256" key="5">
    <source>
        <dbReference type="ARBA" id="ARBA00022723"/>
    </source>
</evidence>